<dbReference type="EMBL" id="ASPP01014191">
    <property type="protein sequence ID" value="ETO18968.1"/>
    <property type="molecule type" value="Genomic_DNA"/>
</dbReference>
<dbReference type="Gene3D" id="3.90.1200.10">
    <property type="match status" value="1"/>
</dbReference>
<protein>
    <recommendedName>
        <fullName evidence="5">Choline/ethanolamine kinase</fullName>
    </recommendedName>
</protein>
<keyword evidence="4" id="KW-1185">Reference proteome</keyword>
<dbReference type="GO" id="GO:0004103">
    <property type="term" value="F:choline kinase activity"/>
    <property type="evidence" value="ECO:0007669"/>
    <property type="project" value="TreeGrafter"/>
</dbReference>
<dbReference type="PANTHER" id="PTHR22603:SF93">
    <property type="entry name" value="RE24176P"/>
    <property type="match status" value="1"/>
</dbReference>
<evidence type="ECO:0000256" key="1">
    <source>
        <dbReference type="ARBA" id="ARBA00038211"/>
    </source>
</evidence>
<comment type="similarity">
    <text evidence="1">Belongs to the choline/ethanolamine kinase family.</text>
</comment>
<dbReference type="AlphaFoldDB" id="X6MZA6"/>
<gene>
    <name evidence="3" type="ORF">RFI_18272</name>
</gene>
<feature type="non-terminal residue" evidence="3">
    <location>
        <position position="229"/>
    </location>
</feature>
<comment type="caution">
    <text evidence="3">The sequence shown here is derived from an EMBL/GenBank/DDBJ whole genome shotgun (WGS) entry which is preliminary data.</text>
</comment>
<evidence type="ECO:0008006" key="5">
    <source>
        <dbReference type="Google" id="ProtNLM"/>
    </source>
</evidence>
<evidence type="ECO:0000313" key="4">
    <source>
        <dbReference type="Proteomes" id="UP000023152"/>
    </source>
</evidence>
<name>X6MZA6_RETFI</name>
<feature type="transmembrane region" description="Helical" evidence="2">
    <location>
        <begin position="6"/>
        <end position="26"/>
    </location>
</feature>
<dbReference type="SUPFAM" id="SSF56112">
    <property type="entry name" value="Protein kinase-like (PK-like)"/>
    <property type="match status" value="1"/>
</dbReference>
<sequence length="229" mass="27076">MKLVSQSLQISACFFSSLFPFFFFFLMNVKKIGQIEEFVNAHHVNTSDLLDTEDKRYYVEMARLMAQIHKMKANKNLFNPKQCVVTERVWKEISNAYQIMIERYFTEKHQAHANVGEQSSYMLFQSLKELKDLWNWIVSTLGNLRCRLARDLVFCHNDFHCGNILHLCEDVPSSPDASDEYEHKAKESKRQTHEMLKGQFRVIDYEYAGYTYRCFDIGNFVCELYIDNP</sequence>
<keyword evidence="2" id="KW-0472">Membrane</keyword>
<dbReference type="Pfam" id="PF01633">
    <property type="entry name" value="Choline_kinase"/>
    <property type="match status" value="1"/>
</dbReference>
<organism evidence="3 4">
    <name type="scientific">Reticulomyxa filosa</name>
    <dbReference type="NCBI Taxonomy" id="46433"/>
    <lineage>
        <taxon>Eukaryota</taxon>
        <taxon>Sar</taxon>
        <taxon>Rhizaria</taxon>
        <taxon>Retaria</taxon>
        <taxon>Foraminifera</taxon>
        <taxon>Monothalamids</taxon>
        <taxon>Reticulomyxidae</taxon>
        <taxon>Reticulomyxa</taxon>
    </lineage>
</organism>
<evidence type="ECO:0000256" key="2">
    <source>
        <dbReference type="SAM" id="Phobius"/>
    </source>
</evidence>
<dbReference type="PANTHER" id="PTHR22603">
    <property type="entry name" value="CHOLINE/ETHANOALAMINE KINASE"/>
    <property type="match status" value="1"/>
</dbReference>
<dbReference type="InterPro" id="IPR011009">
    <property type="entry name" value="Kinase-like_dom_sf"/>
</dbReference>
<dbReference type="GO" id="GO:0005737">
    <property type="term" value="C:cytoplasm"/>
    <property type="evidence" value="ECO:0007669"/>
    <property type="project" value="TreeGrafter"/>
</dbReference>
<evidence type="ECO:0000313" key="3">
    <source>
        <dbReference type="EMBL" id="ETO18968.1"/>
    </source>
</evidence>
<dbReference type="OrthoDB" id="10267235at2759"/>
<reference evidence="3 4" key="1">
    <citation type="journal article" date="2013" name="Curr. Biol.">
        <title>The Genome of the Foraminiferan Reticulomyxa filosa.</title>
        <authorList>
            <person name="Glockner G."/>
            <person name="Hulsmann N."/>
            <person name="Schleicher M."/>
            <person name="Noegel A.A."/>
            <person name="Eichinger L."/>
            <person name="Gallinger C."/>
            <person name="Pawlowski J."/>
            <person name="Sierra R."/>
            <person name="Euteneuer U."/>
            <person name="Pillet L."/>
            <person name="Moustafa A."/>
            <person name="Platzer M."/>
            <person name="Groth M."/>
            <person name="Szafranski K."/>
            <person name="Schliwa M."/>
        </authorList>
    </citation>
    <scope>NUCLEOTIDE SEQUENCE [LARGE SCALE GENOMIC DNA]</scope>
</reference>
<keyword evidence="2" id="KW-1133">Transmembrane helix</keyword>
<keyword evidence="2" id="KW-0812">Transmembrane</keyword>
<dbReference type="GO" id="GO:0006646">
    <property type="term" value="P:phosphatidylethanolamine biosynthetic process"/>
    <property type="evidence" value="ECO:0007669"/>
    <property type="project" value="TreeGrafter"/>
</dbReference>
<dbReference type="GO" id="GO:0004305">
    <property type="term" value="F:ethanolamine kinase activity"/>
    <property type="evidence" value="ECO:0007669"/>
    <property type="project" value="TreeGrafter"/>
</dbReference>
<proteinExistence type="inferred from homology"/>
<accession>X6MZA6</accession>
<dbReference type="Proteomes" id="UP000023152">
    <property type="component" value="Unassembled WGS sequence"/>
</dbReference>